<dbReference type="HOGENOM" id="CLU_1238774_0_0_7"/>
<evidence type="ECO:0000313" key="2">
    <source>
        <dbReference type="EMBL" id="CBW27014.1"/>
    </source>
</evidence>
<keyword evidence="1" id="KW-0732">Signal</keyword>
<dbReference type="Proteomes" id="UP000008963">
    <property type="component" value="Chromosome"/>
</dbReference>
<dbReference type="EMBL" id="FQ312005">
    <property type="protein sequence ID" value="CBW27014.1"/>
    <property type="molecule type" value="Genomic_DNA"/>
</dbReference>
<sequence>MRKMKTKLLLTILALFCIDFTFAQTIEVKSLNQGSCWIQESSDHVKMASFSQGISVELNDITLGKIHELGLPTSFQENLKAMAFCSGHGLSLVMNAKEGALRYCVWLKVEKDNFIVQSVGLTDSQTKCDGYKAGVILLSLGSEGVDKDKFIEELEQRSHNIEFKSYEVITDGMVQINLNESDFGREEELAQKFNALAPVKYAERSYFYHPIGEWSDLDVLGRE</sequence>
<dbReference type="KEGG" id="bmx:BMS_2211"/>
<gene>
    <name evidence="2" type="ordered locus">BMS_2211</name>
</gene>
<protein>
    <submittedName>
        <fullName evidence="2">Exported protein</fullName>
    </submittedName>
</protein>
<dbReference type="PATRIC" id="fig|862908.3.peg.2103"/>
<feature type="chain" id="PRO_5003154891" evidence="1">
    <location>
        <begin position="24"/>
        <end position="223"/>
    </location>
</feature>
<evidence type="ECO:0000256" key="1">
    <source>
        <dbReference type="SAM" id="SignalP"/>
    </source>
</evidence>
<organism evidence="2 3">
    <name type="scientific">Halobacteriovorax marinus (strain ATCC BAA-682 / DSM 15412 / SJ)</name>
    <name type="common">Bacteriovorax marinus</name>
    <dbReference type="NCBI Taxonomy" id="862908"/>
    <lineage>
        <taxon>Bacteria</taxon>
        <taxon>Pseudomonadati</taxon>
        <taxon>Bdellovibrionota</taxon>
        <taxon>Bacteriovoracia</taxon>
        <taxon>Bacteriovoracales</taxon>
        <taxon>Halobacteriovoraceae</taxon>
        <taxon>Halobacteriovorax</taxon>
    </lineage>
</organism>
<name>E1X3T5_HALMS</name>
<proteinExistence type="predicted"/>
<keyword evidence="3" id="KW-1185">Reference proteome</keyword>
<accession>E1X3T5</accession>
<feature type="signal peptide" evidence="1">
    <location>
        <begin position="1"/>
        <end position="23"/>
    </location>
</feature>
<dbReference type="AlphaFoldDB" id="E1X3T5"/>
<reference evidence="3" key="1">
    <citation type="journal article" date="2013" name="ISME J.">
        <title>A small predatory core genome in the divergent marine Bacteriovorax marinus SJ and the terrestrial Bdellovibrio bacteriovorus.</title>
        <authorList>
            <person name="Crossman L.C."/>
            <person name="Chen H."/>
            <person name="Cerdeno-Tarraga A.M."/>
            <person name="Brooks K."/>
            <person name="Quail M.A."/>
            <person name="Pineiro S.A."/>
            <person name="Hobley L."/>
            <person name="Sockett R.E."/>
            <person name="Bentley S.D."/>
            <person name="Parkhill J."/>
            <person name="Williams H.N."/>
            <person name="Stine O.C."/>
        </authorList>
    </citation>
    <scope>NUCLEOTIDE SEQUENCE [LARGE SCALE GENOMIC DNA]</scope>
    <source>
        <strain evidence="3">ATCC BAA-682 / DSM 15412 / SJ</strain>
    </source>
</reference>
<evidence type="ECO:0000313" key="3">
    <source>
        <dbReference type="Proteomes" id="UP000008963"/>
    </source>
</evidence>